<protein>
    <recommendedName>
        <fullName evidence="5">Transmembrane protein</fullName>
    </recommendedName>
</protein>
<evidence type="ECO:0000256" key="2">
    <source>
        <dbReference type="SAM" id="Phobius"/>
    </source>
</evidence>
<keyword evidence="2" id="KW-0812">Transmembrane</keyword>
<sequence length="358" mass="40448">MSIFQVLLIRILDVGEERSFKGEAQIPNIIANFADKTKVTNCGGIRWLLRRLGSNIRDFIRLEQNVLLYFLIVIFHPNSSSPSSSSYESFAIKNHRHYLISFAPVRLRFVSSKTLRIHQFIAIKKQFTTHNYHNQTFNVYPPIKRSDLISQTSSSQFIKKKTRILFSCLMAYSSIFRLAAILSLSLMGFCFSQDRCSIGYLGRPLNIETTFRVSTGCAHGFGFFFFAGPSVTVIAILLIHITDVKTIVLLAKKSGGDHGGRGGGRGGGGHEDHVGMEKKKNARHRKDVEWFVDQACVIQVSWNLGDIRSWSCAQIPVSKNRVAMEIAGSVTREHRFQSYIARFGPSWLQQHLLTEALD</sequence>
<feature type="region of interest" description="Disordered" evidence="1">
    <location>
        <begin position="256"/>
        <end position="279"/>
    </location>
</feature>
<evidence type="ECO:0008006" key="5">
    <source>
        <dbReference type="Google" id="ProtNLM"/>
    </source>
</evidence>
<organism evidence="3 4">
    <name type="scientific">Brassica napus</name>
    <name type="common">Rape</name>
    <dbReference type="NCBI Taxonomy" id="3708"/>
    <lineage>
        <taxon>Eukaryota</taxon>
        <taxon>Viridiplantae</taxon>
        <taxon>Streptophyta</taxon>
        <taxon>Embryophyta</taxon>
        <taxon>Tracheophyta</taxon>
        <taxon>Spermatophyta</taxon>
        <taxon>Magnoliopsida</taxon>
        <taxon>eudicotyledons</taxon>
        <taxon>Gunneridae</taxon>
        <taxon>Pentapetalae</taxon>
        <taxon>rosids</taxon>
        <taxon>malvids</taxon>
        <taxon>Brassicales</taxon>
        <taxon>Brassicaceae</taxon>
        <taxon>Brassiceae</taxon>
        <taxon>Brassica</taxon>
    </lineage>
</organism>
<evidence type="ECO:0000313" key="4">
    <source>
        <dbReference type="Proteomes" id="UP000824890"/>
    </source>
</evidence>
<dbReference type="Proteomes" id="UP000824890">
    <property type="component" value="Unassembled WGS sequence"/>
</dbReference>
<accession>A0ABQ7XW25</accession>
<name>A0ABQ7XW25_BRANA</name>
<keyword evidence="2" id="KW-0472">Membrane</keyword>
<reference evidence="3 4" key="1">
    <citation type="submission" date="2021-05" db="EMBL/GenBank/DDBJ databases">
        <title>Genome Assembly of Synthetic Allotetraploid Brassica napus Reveals Homoeologous Exchanges between Subgenomes.</title>
        <authorList>
            <person name="Davis J.T."/>
        </authorList>
    </citation>
    <scope>NUCLEOTIDE SEQUENCE [LARGE SCALE GENOMIC DNA]</scope>
    <source>
        <strain evidence="4">cv. Da-Ae</strain>
        <tissue evidence="3">Seedling</tissue>
    </source>
</reference>
<feature type="transmembrane region" description="Helical" evidence="2">
    <location>
        <begin position="164"/>
        <end position="184"/>
    </location>
</feature>
<evidence type="ECO:0000313" key="3">
    <source>
        <dbReference type="EMBL" id="KAH0860138.1"/>
    </source>
</evidence>
<dbReference type="EMBL" id="JAGKQM010000019">
    <property type="protein sequence ID" value="KAH0860138.1"/>
    <property type="molecule type" value="Genomic_DNA"/>
</dbReference>
<feature type="transmembrane region" description="Helical" evidence="2">
    <location>
        <begin position="221"/>
        <end position="242"/>
    </location>
</feature>
<gene>
    <name evidence="3" type="ORF">HID58_088399</name>
</gene>
<comment type="caution">
    <text evidence="3">The sequence shown here is derived from an EMBL/GenBank/DDBJ whole genome shotgun (WGS) entry which is preliminary data.</text>
</comment>
<keyword evidence="2" id="KW-1133">Transmembrane helix</keyword>
<evidence type="ECO:0000256" key="1">
    <source>
        <dbReference type="SAM" id="MobiDB-lite"/>
    </source>
</evidence>
<feature type="compositionally biased region" description="Basic and acidic residues" evidence="1">
    <location>
        <begin position="268"/>
        <end position="279"/>
    </location>
</feature>
<proteinExistence type="predicted"/>
<keyword evidence="4" id="KW-1185">Reference proteome</keyword>